<name>D4F997_EDWTA</name>
<dbReference type="Pfam" id="PF13478">
    <property type="entry name" value="XdhC_C"/>
    <property type="match status" value="1"/>
</dbReference>
<dbReference type="InterPro" id="IPR052698">
    <property type="entry name" value="MoCofactor_Util/Proc"/>
</dbReference>
<evidence type="ECO:0000313" key="3">
    <source>
        <dbReference type="EMBL" id="EFE21651.1"/>
    </source>
</evidence>
<dbReference type="PANTHER" id="PTHR30388:SF6">
    <property type="entry name" value="XANTHINE DEHYDROGENASE SUBUNIT A-RELATED"/>
    <property type="match status" value="1"/>
</dbReference>
<protein>
    <submittedName>
        <fullName evidence="3">Selenium-dependent molybdenum hydroxylase system protein, YqeB family</fullName>
    </submittedName>
</protein>
<sequence length="555" mass="59401">MTTTLPADARGSAGNNNKAVNIEVFMNIFAQAAQLEEQNRPFAMAQIIESRGSTPRHSAQMLVLKDGSIIGTIGGGMVERLVIEQAMQALAERKPRVFHGRMARSGQDAVGSDCGGAMSVYIDVHGLRPRLVLIGAGHVNRAIAHAAAPLGFDIHVGDTYQESLDPALFPAGTRLHHADSYTHLIAAMQIEAESFVIIATNSQDKEALDCLIDKPLDYLGLLGSRRKVQTFCQQLRQSGIDEEHLARLHAPIGYNIGAETPEEIAVSILAEVLQIKNRAAGGQMKQNIRLQRNRLVAIRGAGDIATGVALRLYHAGFRVLMLEVAKPTVIRRSVAFAQAVFDGETTVEGVTARRAEGAEQAFSLIEQGIIPVLVDPQCLTLAALQPHYLVDAILAKQNLGTRRDMAPVTIALGPGFDAGQDCDAVIETNRGHHLGRVIYRGFAQANTGIPGNINGHTTRRVIRAPHAGIMHCCVKLGDLVNEGDTLAHIDNTPVISPLQGMVRGLLSEGLEVSAGFKIGDVDPRGAQADHTTVSDKARAIGGAVLEAMMKLSPQS</sequence>
<evidence type="ECO:0000259" key="2">
    <source>
        <dbReference type="Pfam" id="PF13478"/>
    </source>
</evidence>
<dbReference type="Pfam" id="PF02625">
    <property type="entry name" value="XdhC_CoxI"/>
    <property type="match status" value="1"/>
</dbReference>
<dbReference type="HOGENOM" id="CLU_513549_0_0_6"/>
<evidence type="ECO:0000313" key="4">
    <source>
        <dbReference type="Proteomes" id="UP000003692"/>
    </source>
</evidence>
<feature type="domain" description="XdhC Rossmann" evidence="2">
    <location>
        <begin position="131"/>
        <end position="272"/>
    </location>
</feature>
<dbReference type="Gene3D" id="3.40.630.10">
    <property type="entry name" value="Zn peptidases"/>
    <property type="match status" value="1"/>
</dbReference>
<organism evidence="3 4">
    <name type="scientific">Edwardsiella tarda ATCC 23685</name>
    <dbReference type="NCBI Taxonomy" id="500638"/>
    <lineage>
        <taxon>Bacteria</taxon>
        <taxon>Pseudomonadati</taxon>
        <taxon>Pseudomonadota</taxon>
        <taxon>Gammaproteobacteria</taxon>
        <taxon>Enterobacterales</taxon>
        <taxon>Hafniaceae</taxon>
        <taxon>Edwardsiella</taxon>
    </lineage>
</organism>
<dbReference type="InterPro" id="IPR027051">
    <property type="entry name" value="XdhC_Rossmann_dom"/>
</dbReference>
<dbReference type="EMBL" id="ADGK01000272">
    <property type="protein sequence ID" value="EFE21651.1"/>
    <property type="molecule type" value="Genomic_DNA"/>
</dbReference>
<accession>D4F997</accession>
<dbReference type="NCBIfam" id="TIGR03309">
    <property type="entry name" value="matur_yqeB"/>
    <property type="match status" value="1"/>
</dbReference>
<dbReference type="InterPro" id="IPR017695">
    <property type="entry name" value="Se-dep_Mo_hydrolase_YqeB"/>
</dbReference>
<evidence type="ECO:0000259" key="1">
    <source>
        <dbReference type="Pfam" id="PF02625"/>
    </source>
</evidence>
<proteinExistence type="predicted"/>
<dbReference type="InterPro" id="IPR003777">
    <property type="entry name" value="XdhC_CoxI"/>
</dbReference>
<dbReference type="PANTHER" id="PTHR30388">
    <property type="entry name" value="ALDEHYDE OXIDOREDUCTASE MOLYBDENUM COFACTOR ASSEMBLY PROTEIN"/>
    <property type="match status" value="1"/>
</dbReference>
<dbReference type="AlphaFoldDB" id="D4F997"/>
<dbReference type="Gene3D" id="3.40.50.720">
    <property type="entry name" value="NAD(P)-binding Rossmann-like Domain"/>
    <property type="match status" value="1"/>
</dbReference>
<gene>
    <name evidence="3" type="ORF">EDWATA_03355</name>
</gene>
<dbReference type="Proteomes" id="UP000003692">
    <property type="component" value="Unassembled WGS sequence"/>
</dbReference>
<comment type="caution">
    <text evidence="3">The sequence shown here is derived from an EMBL/GenBank/DDBJ whole genome shotgun (WGS) entry which is preliminary data.</text>
</comment>
<feature type="domain" description="XdhC- CoxI" evidence="1">
    <location>
        <begin position="37"/>
        <end position="98"/>
    </location>
</feature>
<reference evidence="3 4" key="1">
    <citation type="submission" date="2010-02" db="EMBL/GenBank/DDBJ databases">
        <authorList>
            <person name="Weinstock G."/>
            <person name="Sodergren E."/>
            <person name="Clifton S."/>
            <person name="Fulton L."/>
            <person name="Fulton B."/>
            <person name="Courtney L."/>
            <person name="Fronick C."/>
            <person name="Harrison M."/>
            <person name="Strong C."/>
            <person name="Farmer C."/>
            <person name="Delahaunty K."/>
            <person name="Markovic C."/>
            <person name="Hall O."/>
            <person name="Minx P."/>
            <person name="Tomlinson C."/>
            <person name="Mitreva M."/>
            <person name="Nelson J."/>
            <person name="Hou S."/>
            <person name="Wollam A."/>
            <person name="Pepin K.H."/>
            <person name="Johnson M."/>
            <person name="Bhonagiri V."/>
            <person name="Zhang X."/>
            <person name="Suruliraj S."/>
            <person name="Warren W."/>
            <person name="Chinwalla A."/>
            <person name="Mardis E.R."/>
            <person name="Wilson R.K."/>
        </authorList>
    </citation>
    <scope>NUCLEOTIDE SEQUENCE [LARGE SCALE GENOMIC DNA]</scope>
    <source>
        <strain evidence="3 4">ATCC 23685</strain>
    </source>
</reference>